<name>X1LHH4_9ZZZZ</name>
<accession>X1LHH4</accession>
<reference evidence="1" key="1">
    <citation type="journal article" date="2014" name="Front. Microbiol.">
        <title>High frequency of phylogenetically diverse reductive dehalogenase-homologous genes in deep subseafloor sedimentary metagenomes.</title>
        <authorList>
            <person name="Kawai M."/>
            <person name="Futagami T."/>
            <person name="Toyoda A."/>
            <person name="Takaki Y."/>
            <person name="Nishi S."/>
            <person name="Hori S."/>
            <person name="Arai W."/>
            <person name="Tsubouchi T."/>
            <person name="Morono Y."/>
            <person name="Uchiyama I."/>
            <person name="Ito T."/>
            <person name="Fujiyama A."/>
            <person name="Inagaki F."/>
            <person name="Takami H."/>
        </authorList>
    </citation>
    <scope>NUCLEOTIDE SEQUENCE</scope>
    <source>
        <strain evidence="1">Expedition CK06-06</strain>
    </source>
</reference>
<sequence length="180" mass="21193">MLEDTILHNWLSDNYIKSLKKLQDMLTAQKKLSEYLISDLKDKKKNERKHFQIKVDTLDNIISNIDCKIKEFEDKEPTVELLEIDKGITLLTHKEKLEQHILEIESYINNLIWAKKATEVKRQLNPKKITNKEKELSGKYYTQKYIDTFNNECKLLNGNFGIKINYTGSLGASFRQLKIK</sequence>
<feature type="non-terminal residue" evidence="1">
    <location>
        <position position="180"/>
    </location>
</feature>
<gene>
    <name evidence="1" type="ORF">S06H3_34667</name>
</gene>
<proteinExistence type="predicted"/>
<dbReference type="EMBL" id="BARV01020833">
    <property type="protein sequence ID" value="GAI18543.1"/>
    <property type="molecule type" value="Genomic_DNA"/>
</dbReference>
<organism evidence="1">
    <name type="scientific">marine sediment metagenome</name>
    <dbReference type="NCBI Taxonomy" id="412755"/>
    <lineage>
        <taxon>unclassified sequences</taxon>
        <taxon>metagenomes</taxon>
        <taxon>ecological metagenomes</taxon>
    </lineage>
</organism>
<protein>
    <submittedName>
        <fullName evidence="1">Uncharacterized protein</fullName>
    </submittedName>
</protein>
<comment type="caution">
    <text evidence="1">The sequence shown here is derived from an EMBL/GenBank/DDBJ whole genome shotgun (WGS) entry which is preliminary data.</text>
</comment>
<evidence type="ECO:0000313" key="1">
    <source>
        <dbReference type="EMBL" id="GAI18543.1"/>
    </source>
</evidence>
<dbReference type="AlphaFoldDB" id="X1LHH4"/>